<dbReference type="Proteomes" id="UP000054270">
    <property type="component" value="Unassembled WGS sequence"/>
</dbReference>
<feature type="region of interest" description="Disordered" evidence="1">
    <location>
        <begin position="63"/>
        <end position="102"/>
    </location>
</feature>
<name>A0A0D2M556_HYPSF</name>
<dbReference type="OrthoDB" id="3232986at2759"/>
<dbReference type="Pfam" id="PF18759">
    <property type="entry name" value="Plavaka"/>
    <property type="match status" value="2"/>
</dbReference>
<accession>A0A0D2M556</accession>
<evidence type="ECO:0000313" key="3">
    <source>
        <dbReference type="EMBL" id="KJA18313.1"/>
    </source>
</evidence>
<dbReference type="Pfam" id="PF20722">
    <property type="entry name" value="DUF6830"/>
    <property type="match status" value="1"/>
</dbReference>
<dbReference type="EMBL" id="KN817590">
    <property type="protein sequence ID" value="KJA18313.1"/>
    <property type="molecule type" value="Genomic_DNA"/>
</dbReference>
<dbReference type="InterPro" id="IPR049233">
    <property type="entry name" value="DUF6830"/>
</dbReference>
<dbReference type="InterPro" id="IPR041078">
    <property type="entry name" value="Plavaka"/>
</dbReference>
<dbReference type="AlphaFoldDB" id="A0A0D2M556"/>
<gene>
    <name evidence="3" type="ORF">HYPSUDRAFT_145156</name>
</gene>
<feature type="compositionally biased region" description="Polar residues" evidence="1">
    <location>
        <begin position="68"/>
        <end position="91"/>
    </location>
</feature>
<evidence type="ECO:0000256" key="1">
    <source>
        <dbReference type="SAM" id="MobiDB-lite"/>
    </source>
</evidence>
<dbReference type="OMA" id="INDWHIP"/>
<proteinExistence type="predicted"/>
<evidence type="ECO:0000313" key="4">
    <source>
        <dbReference type="Proteomes" id="UP000054270"/>
    </source>
</evidence>
<sequence>MPNLKACPRCKKRFKNDATVRNHMNQPRSRCRIRFEELRRIYLARNRQRLTSQVRISALEKISRRHVSSGTQSEGLRGSTLSDNIESNSHSPHIHEPEGDAEMQPDDLVFNDESDSRLNILNHYHVDEYPGSAKVYGAGSNFMDRFDADQYSSERTQHPYYPFASRDEWEFSSYLLRSRLSMAAIDQLLNLELVKQMNLSFRTAKDLRSRAEILPGGPQWLSKPCETVHRTKHKLTLYYRDPIECIQSLMQSPLVKDNIAFQPMQVFRTAEKVMRVYSEWLSGDSAWNIQEQIPAGATILGTILSSDKTNISAMTGNRQAHPLLISLANLDMDFRTKASNHAYLLLALLPIPSFIHPTKRIRGVLADRLFHECLDFITKPLKTAAEIGVMMSDPLGCRRFCFTPLAAGSTTIGQLQSVEARLDPWDLKPYFREAQSTFRLNGVHRPFWHDWPLSDPSEFLTPEPLHHWHKQFWDHDAKWCIRAVGADEIDFRFSILHPHTGFRSFPEGISALKQVTGREHRDIQRYIIPVIADAVSKDFLIALRALLDFRYLAQAPEIDEASCTAIESALEEFHVHKNAILVAKARCGDKNVPINDWHIPKLEFLQSVVPNIRINGVAIQWSADRTENAHITEVKIPARTSNNHNYETQICRHLDRNEKCRLFDLATAVRDASFDFRACFGDSANSNDVNNDAASTFSDNPAEATQFSKTSTLLQSIDPVIPMAGTTRTLVDYFALAKFLIKDNATPLTPHHTFSASHAQVAFHLQQDPQLKRMLINDAALLFHLPDFLPALHNYMSRLVTDNPPHISAIGGRRAGIQDNTLPFTHIEMWTKLQVQGKAYHYPHDRLPPQTINAAPPSDSWPHGQCDAVIINLETEKQWPSTGLSGHQVVQLRAIFRVIPLARGKIWKHPLQTDCFLTYVQRFDIIPQVNPKASGSPSLRGQYPDPSAGMFVLKRALRANGNPMGDIIPLQQIRALVELTPRFGKQADWRFRSTNSLQCGGEYWLDKYFDKELFYALNSM</sequence>
<feature type="domain" description="DUF6830" evidence="2">
    <location>
        <begin position="732"/>
        <end position="891"/>
    </location>
</feature>
<organism evidence="3 4">
    <name type="scientific">Hypholoma sublateritium (strain FD-334 SS-4)</name>
    <dbReference type="NCBI Taxonomy" id="945553"/>
    <lineage>
        <taxon>Eukaryota</taxon>
        <taxon>Fungi</taxon>
        <taxon>Dikarya</taxon>
        <taxon>Basidiomycota</taxon>
        <taxon>Agaricomycotina</taxon>
        <taxon>Agaricomycetes</taxon>
        <taxon>Agaricomycetidae</taxon>
        <taxon>Agaricales</taxon>
        <taxon>Agaricineae</taxon>
        <taxon>Strophariaceae</taxon>
        <taxon>Hypholoma</taxon>
    </lineage>
</organism>
<protein>
    <recommendedName>
        <fullName evidence="2">DUF6830 domain-containing protein</fullName>
    </recommendedName>
</protein>
<evidence type="ECO:0000259" key="2">
    <source>
        <dbReference type="Pfam" id="PF20722"/>
    </source>
</evidence>
<reference evidence="4" key="1">
    <citation type="submission" date="2014-04" db="EMBL/GenBank/DDBJ databases">
        <title>Evolutionary Origins and Diversification of the Mycorrhizal Mutualists.</title>
        <authorList>
            <consortium name="DOE Joint Genome Institute"/>
            <consortium name="Mycorrhizal Genomics Consortium"/>
            <person name="Kohler A."/>
            <person name="Kuo A."/>
            <person name="Nagy L.G."/>
            <person name="Floudas D."/>
            <person name="Copeland A."/>
            <person name="Barry K.W."/>
            <person name="Cichocki N."/>
            <person name="Veneault-Fourrey C."/>
            <person name="LaButti K."/>
            <person name="Lindquist E.A."/>
            <person name="Lipzen A."/>
            <person name="Lundell T."/>
            <person name="Morin E."/>
            <person name="Murat C."/>
            <person name="Riley R."/>
            <person name="Ohm R."/>
            <person name="Sun H."/>
            <person name="Tunlid A."/>
            <person name="Henrissat B."/>
            <person name="Grigoriev I.V."/>
            <person name="Hibbett D.S."/>
            <person name="Martin F."/>
        </authorList>
    </citation>
    <scope>NUCLEOTIDE SEQUENCE [LARGE SCALE GENOMIC DNA]</scope>
    <source>
        <strain evidence="4">FD-334 SS-4</strain>
    </source>
</reference>
<keyword evidence="4" id="KW-1185">Reference proteome</keyword>